<organism evidence="2 3">
    <name type="scientific">Discina gigas</name>
    <dbReference type="NCBI Taxonomy" id="1032678"/>
    <lineage>
        <taxon>Eukaryota</taxon>
        <taxon>Fungi</taxon>
        <taxon>Dikarya</taxon>
        <taxon>Ascomycota</taxon>
        <taxon>Pezizomycotina</taxon>
        <taxon>Pezizomycetes</taxon>
        <taxon>Pezizales</taxon>
        <taxon>Discinaceae</taxon>
        <taxon>Discina</taxon>
    </lineage>
</organism>
<evidence type="ECO:0000313" key="3">
    <source>
        <dbReference type="Proteomes" id="UP001447188"/>
    </source>
</evidence>
<dbReference type="Proteomes" id="UP001447188">
    <property type="component" value="Unassembled WGS sequence"/>
</dbReference>
<sequence length="148" mass="16203">MAAIQTVSQHDQCMAGRAPRGTQSASQILPPTSSIPRRAAAAISRLRAGITAIDPTPLRLSEQCSCAKAQSSARHTLMDCREPNVVKARTTLLAKNNGPTTWESLTENDIRLKELILYMATTDLLQVRQIITNDQDARDAEYELGEDV</sequence>
<reference evidence="2 3" key="1">
    <citation type="submission" date="2024-02" db="EMBL/GenBank/DDBJ databases">
        <title>Discinaceae phylogenomics.</title>
        <authorList>
            <person name="Dirks A.C."/>
            <person name="James T.Y."/>
        </authorList>
    </citation>
    <scope>NUCLEOTIDE SEQUENCE [LARGE SCALE GENOMIC DNA]</scope>
    <source>
        <strain evidence="2 3">ACD0624</strain>
    </source>
</reference>
<name>A0ABR3G4J0_9PEZI</name>
<keyword evidence="3" id="KW-1185">Reference proteome</keyword>
<evidence type="ECO:0000313" key="2">
    <source>
        <dbReference type="EMBL" id="KAL0630521.1"/>
    </source>
</evidence>
<proteinExistence type="predicted"/>
<evidence type="ECO:0000256" key="1">
    <source>
        <dbReference type="SAM" id="MobiDB-lite"/>
    </source>
</evidence>
<comment type="caution">
    <text evidence="2">The sequence shown here is derived from an EMBL/GenBank/DDBJ whole genome shotgun (WGS) entry which is preliminary data.</text>
</comment>
<dbReference type="EMBL" id="JBBBZM010000556">
    <property type="protein sequence ID" value="KAL0630521.1"/>
    <property type="molecule type" value="Genomic_DNA"/>
</dbReference>
<accession>A0ABR3G4J0</accession>
<feature type="region of interest" description="Disordered" evidence="1">
    <location>
        <begin position="1"/>
        <end position="31"/>
    </location>
</feature>
<feature type="compositionally biased region" description="Polar residues" evidence="1">
    <location>
        <begin position="1"/>
        <end position="11"/>
    </location>
</feature>
<protein>
    <submittedName>
        <fullName evidence="2">Uncharacterized protein</fullName>
    </submittedName>
</protein>
<gene>
    <name evidence="2" type="ORF">Q9L58_010631</name>
</gene>